<dbReference type="PANTHER" id="PTHR38045:SF1">
    <property type="entry name" value="HEPARINASE II_III-LIKE PROTEIN"/>
    <property type="match status" value="1"/>
</dbReference>
<protein>
    <submittedName>
        <fullName evidence="5">Heparinase</fullName>
    </submittedName>
</protein>
<dbReference type="Gene3D" id="1.50.10.100">
    <property type="entry name" value="Chondroitin AC/alginate lyase"/>
    <property type="match status" value="1"/>
</dbReference>
<dbReference type="OrthoDB" id="175534at2"/>
<dbReference type="Proteomes" id="UP000245647">
    <property type="component" value="Unassembled WGS sequence"/>
</dbReference>
<feature type="chain" id="PRO_5015614137" evidence="2">
    <location>
        <begin position="20"/>
        <end position="616"/>
    </location>
</feature>
<dbReference type="EMBL" id="QEAS01000004">
    <property type="protein sequence ID" value="PWG81463.1"/>
    <property type="molecule type" value="Genomic_DNA"/>
</dbReference>
<dbReference type="InterPro" id="IPR008929">
    <property type="entry name" value="Chondroitin_lyas"/>
</dbReference>
<dbReference type="RefSeq" id="WP_109414947.1">
    <property type="nucleotide sequence ID" value="NZ_QEAS01000004.1"/>
</dbReference>
<feature type="signal peptide" evidence="2">
    <location>
        <begin position="1"/>
        <end position="19"/>
    </location>
</feature>
<evidence type="ECO:0000256" key="2">
    <source>
        <dbReference type="SAM" id="SignalP"/>
    </source>
</evidence>
<comment type="caution">
    <text evidence="5">The sequence shown here is derived from an EMBL/GenBank/DDBJ whole genome shotgun (WGS) entry which is preliminary data.</text>
</comment>
<feature type="domain" description="Heparinase II N-terminal" evidence="4">
    <location>
        <begin position="84"/>
        <end position="297"/>
    </location>
</feature>
<dbReference type="InterPro" id="IPR012480">
    <property type="entry name" value="Hepar_II_III_C"/>
</dbReference>
<name>A0A2U2PJ84_9SPHI</name>
<evidence type="ECO:0000313" key="5">
    <source>
        <dbReference type="EMBL" id="PWG81463.1"/>
    </source>
</evidence>
<dbReference type="Pfam" id="PF16332">
    <property type="entry name" value="DUF4962"/>
    <property type="match status" value="1"/>
</dbReference>
<dbReference type="GO" id="GO:0016829">
    <property type="term" value="F:lyase activity"/>
    <property type="evidence" value="ECO:0007669"/>
    <property type="project" value="InterPro"/>
</dbReference>
<dbReference type="Gene3D" id="2.70.98.70">
    <property type="match status" value="1"/>
</dbReference>
<dbReference type="SUPFAM" id="SSF48230">
    <property type="entry name" value="Chondroitin AC/alginate lyase"/>
    <property type="match status" value="1"/>
</dbReference>
<gene>
    <name evidence="5" type="ORF">DDR33_06425</name>
</gene>
<evidence type="ECO:0000313" key="6">
    <source>
        <dbReference type="Proteomes" id="UP000245647"/>
    </source>
</evidence>
<keyword evidence="2" id="KW-0732">Signal</keyword>
<sequence length="616" mass="69000">MKKYILVLFTAGCMFSGIAGEHTFREPGLQSSPHPRILLPEAGLKQMQKDIASDEVWRVLHERTLSACTQLLESSPLQRVVEGRRMLNTSREALYRLFMLSYAYRTTGDRVYSARAEKELLAVSRFSDWNPSHFLDVAEMTTAVSIGYDWLWSALSVPTRKAVKRAILEKGLLPSLKTEYNSFLTRDNNWNQVCNTAMAFGAAAIMEDEPELARKIISRSVEGIRKPMARYGPDGAYPEGYGYWHYGTTYNVLLLALLDNLYGHDSGLSEIPGFKQSAYYITHMVGPGGQAFNFGDSGAGDRLNIPIFWFAQKLGDESLAKSGISQLLERKDFGYEQYTRVLPLAFIFGHRFKMDSKKGKTLPRMFVARNEAPVCLMRTAWGQKDAIFAAIKGGSPSDNTHTHLDEGTFVMEASGVRWALDLGPQDYGEIEKLGISLWDNSQESGRWSIFRYNNFSHNVISVNDRYFNVSGNARIKNWSETPEEMKVSLDLSPMYGGLLSCAERTLSITGQKAVVLTDSICSSDSVANLSWRMLTKAKAEVIKGGILLFQEGKWLLVRLPPQVSPFIIPAKGLQKYDAPNDGISIIGYTCSLMPHKQRSLTVTLIPINNKEDALTY</sequence>
<dbReference type="InterPro" id="IPR032518">
    <property type="entry name" value="HepII_N"/>
</dbReference>
<accession>A0A2U2PJ84</accession>
<keyword evidence="6" id="KW-1185">Reference proteome</keyword>
<reference evidence="5 6" key="1">
    <citation type="submission" date="2018-04" db="EMBL/GenBank/DDBJ databases">
        <title>Pedobacter chongqingensis sp. nov., isolated from a rottenly hemp rope.</title>
        <authorList>
            <person name="Cai Y."/>
        </authorList>
    </citation>
    <scope>NUCLEOTIDE SEQUENCE [LARGE SCALE GENOMIC DNA]</scope>
    <source>
        <strain evidence="5 6">FJ4-8</strain>
    </source>
</reference>
<evidence type="ECO:0000259" key="4">
    <source>
        <dbReference type="Pfam" id="PF16332"/>
    </source>
</evidence>
<comment type="subcellular location">
    <subcellularLocation>
        <location evidence="1">Cell envelope</location>
    </subcellularLocation>
</comment>
<proteinExistence type="predicted"/>
<dbReference type="GO" id="GO:0030313">
    <property type="term" value="C:cell envelope"/>
    <property type="evidence" value="ECO:0007669"/>
    <property type="project" value="UniProtKB-SubCell"/>
</dbReference>
<dbReference type="AlphaFoldDB" id="A0A2U2PJ84"/>
<organism evidence="5 6">
    <name type="scientific">Pararcticibacter amylolyticus</name>
    <dbReference type="NCBI Taxonomy" id="2173175"/>
    <lineage>
        <taxon>Bacteria</taxon>
        <taxon>Pseudomonadati</taxon>
        <taxon>Bacteroidota</taxon>
        <taxon>Sphingobacteriia</taxon>
        <taxon>Sphingobacteriales</taxon>
        <taxon>Sphingobacteriaceae</taxon>
        <taxon>Pararcticibacter</taxon>
    </lineage>
</organism>
<evidence type="ECO:0000256" key="1">
    <source>
        <dbReference type="ARBA" id="ARBA00004196"/>
    </source>
</evidence>
<feature type="domain" description="Heparinase II/III-like C-terminal" evidence="3">
    <location>
        <begin position="383"/>
        <end position="552"/>
    </location>
</feature>
<dbReference type="PANTHER" id="PTHR38045">
    <property type="entry name" value="CHROMOSOME 1, WHOLE GENOME SHOTGUN SEQUENCE"/>
    <property type="match status" value="1"/>
</dbReference>
<dbReference type="Pfam" id="PF07940">
    <property type="entry name" value="Hepar_II_III_C"/>
    <property type="match status" value="1"/>
</dbReference>
<evidence type="ECO:0000259" key="3">
    <source>
        <dbReference type="Pfam" id="PF07940"/>
    </source>
</evidence>